<organism evidence="1 2">
    <name type="scientific">Brachionus plicatilis</name>
    <name type="common">Marine rotifer</name>
    <name type="synonym">Brachionus muelleri</name>
    <dbReference type="NCBI Taxonomy" id="10195"/>
    <lineage>
        <taxon>Eukaryota</taxon>
        <taxon>Metazoa</taxon>
        <taxon>Spiralia</taxon>
        <taxon>Gnathifera</taxon>
        <taxon>Rotifera</taxon>
        <taxon>Eurotatoria</taxon>
        <taxon>Monogononta</taxon>
        <taxon>Pseudotrocha</taxon>
        <taxon>Ploima</taxon>
        <taxon>Brachionidae</taxon>
        <taxon>Brachionus</taxon>
    </lineage>
</organism>
<protein>
    <submittedName>
        <fullName evidence="1">Uncharacterized protein</fullName>
    </submittedName>
</protein>
<evidence type="ECO:0000313" key="1">
    <source>
        <dbReference type="EMBL" id="RNA02901.1"/>
    </source>
</evidence>
<comment type="caution">
    <text evidence="1">The sequence shown here is derived from an EMBL/GenBank/DDBJ whole genome shotgun (WGS) entry which is preliminary data.</text>
</comment>
<name>A0A3M7PVZ2_BRAPC</name>
<keyword evidence="2" id="KW-1185">Reference proteome</keyword>
<dbReference type="AlphaFoldDB" id="A0A3M7PVZ2"/>
<proteinExistence type="predicted"/>
<gene>
    <name evidence="1" type="ORF">BpHYR1_029154</name>
</gene>
<dbReference type="EMBL" id="REGN01008721">
    <property type="protein sequence ID" value="RNA02901.1"/>
    <property type="molecule type" value="Genomic_DNA"/>
</dbReference>
<sequence>MPVITSRNDASFGRQLRTLEQKISVECLENEKKNKIKHCQAGIIILDTRYWSLKMHTPVVLINMKIFDFCSNRLSKTSFNNLLN</sequence>
<evidence type="ECO:0000313" key="2">
    <source>
        <dbReference type="Proteomes" id="UP000276133"/>
    </source>
</evidence>
<accession>A0A3M7PVZ2</accession>
<reference evidence="1 2" key="1">
    <citation type="journal article" date="2018" name="Sci. Rep.">
        <title>Genomic signatures of local adaptation to the degree of environmental predictability in rotifers.</title>
        <authorList>
            <person name="Franch-Gras L."/>
            <person name="Hahn C."/>
            <person name="Garcia-Roger E.M."/>
            <person name="Carmona M.J."/>
            <person name="Serra M."/>
            <person name="Gomez A."/>
        </authorList>
    </citation>
    <scope>NUCLEOTIDE SEQUENCE [LARGE SCALE GENOMIC DNA]</scope>
    <source>
        <strain evidence="1">HYR1</strain>
    </source>
</reference>
<dbReference type="Proteomes" id="UP000276133">
    <property type="component" value="Unassembled WGS sequence"/>
</dbReference>